<evidence type="ECO:0000313" key="1">
    <source>
        <dbReference type="EMBL" id="JAH39840.1"/>
    </source>
</evidence>
<name>A0A0E9SGQ4_ANGAN</name>
<reference evidence="1" key="1">
    <citation type="submission" date="2014-11" db="EMBL/GenBank/DDBJ databases">
        <authorList>
            <person name="Amaro Gonzalez C."/>
        </authorList>
    </citation>
    <scope>NUCLEOTIDE SEQUENCE</scope>
</reference>
<accession>A0A0E9SGQ4</accession>
<proteinExistence type="predicted"/>
<dbReference type="AlphaFoldDB" id="A0A0E9SGQ4"/>
<dbReference type="EMBL" id="GBXM01068737">
    <property type="protein sequence ID" value="JAH39840.1"/>
    <property type="molecule type" value="Transcribed_RNA"/>
</dbReference>
<sequence>MQWLCSLFSVHSVHPTGKAYNTMDVHSQVSPVKIEE</sequence>
<organism evidence="1">
    <name type="scientific">Anguilla anguilla</name>
    <name type="common">European freshwater eel</name>
    <name type="synonym">Muraena anguilla</name>
    <dbReference type="NCBI Taxonomy" id="7936"/>
    <lineage>
        <taxon>Eukaryota</taxon>
        <taxon>Metazoa</taxon>
        <taxon>Chordata</taxon>
        <taxon>Craniata</taxon>
        <taxon>Vertebrata</taxon>
        <taxon>Euteleostomi</taxon>
        <taxon>Actinopterygii</taxon>
        <taxon>Neopterygii</taxon>
        <taxon>Teleostei</taxon>
        <taxon>Anguilliformes</taxon>
        <taxon>Anguillidae</taxon>
        <taxon>Anguilla</taxon>
    </lineage>
</organism>
<reference evidence="1" key="2">
    <citation type="journal article" date="2015" name="Fish Shellfish Immunol.">
        <title>Early steps in the European eel (Anguilla anguilla)-Vibrio vulnificus interaction in the gills: Role of the RtxA13 toxin.</title>
        <authorList>
            <person name="Callol A."/>
            <person name="Pajuelo D."/>
            <person name="Ebbesson L."/>
            <person name="Teles M."/>
            <person name="MacKenzie S."/>
            <person name="Amaro C."/>
        </authorList>
    </citation>
    <scope>NUCLEOTIDE SEQUENCE</scope>
</reference>
<protein>
    <submittedName>
        <fullName evidence="1">Uncharacterized protein</fullName>
    </submittedName>
</protein>